<dbReference type="RefSeq" id="WP_007958353.1">
    <property type="nucleotide sequence ID" value="NZ_CP010978.1"/>
</dbReference>
<dbReference type="Pfam" id="PF25601">
    <property type="entry name" value="AAA_lid_14"/>
    <property type="match status" value="1"/>
</dbReference>
<feature type="domain" description="PAS" evidence="6">
    <location>
        <begin position="15"/>
        <end position="66"/>
    </location>
</feature>
<proteinExistence type="predicted"/>
<dbReference type="InterPro" id="IPR002078">
    <property type="entry name" value="Sigma_54_int"/>
</dbReference>
<reference evidence="7 8" key="1">
    <citation type="journal article" date="2015" name="Genome Announc.">
        <title>Complete Genome Sequence of Pelosinus fermentans JBW45, a Member of a Remarkably Competitive Group of Negativicutes in the Firmicutes Phylum.</title>
        <authorList>
            <person name="De Leon K.B."/>
            <person name="Utturkar S.M."/>
            <person name="Camilleri L.B."/>
            <person name="Elias D.A."/>
            <person name="Arkin A.P."/>
            <person name="Fields M.W."/>
            <person name="Brown S.D."/>
            <person name="Wall J.D."/>
        </authorList>
    </citation>
    <scope>NUCLEOTIDE SEQUENCE [LARGE SCALE GENOMIC DNA]</scope>
    <source>
        <strain evidence="7 8">JBW45</strain>
    </source>
</reference>
<dbReference type="STRING" id="1192197.JBW_03272"/>
<dbReference type="Pfam" id="PF00989">
    <property type="entry name" value="PAS"/>
    <property type="match status" value="1"/>
</dbReference>
<dbReference type="AlphaFoldDB" id="I8TSV9"/>
<name>I8TSV9_9FIRM</name>
<evidence type="ECO:0000256" key="1">
    <source>
        <dbReference type="ARBA" id="ARBA00022741"/>
    </source>
</evidence>
<dbReference type="InterPro" id="IPR035965">
    <property type="entry name" value="PAS-like_dom_sf"/>
</dbReference>
<dbReference type="PROSITE" id="PS50112">
    <property type="entry name" value="PAS"/>
    <property type="match status" value="1"/>
</dbReference>
<dbReference type="PROSITE" id="PS00675">
    <property type="entry name" value="SIGMA54_INTERACT_1"/>
    <property type="match status" value="1"/>
</dbReference>
<keyword evidence="4" id="KW-0804">Transcription</keyword>
<keyword evidence="1" id="KW-0547">Nucleotide-binding</keyword>
<dbReference type="SUPFAM" id="SSF55785">
    <property type="entry name" value="PYP-like sensor domain (PAS domain)"/>
    <property type="match status" value="1"/>
</dbReference>
<accession>I8TSV9</accession>
<dbReference type="GO" id="GO:0043565">
    <property type="term" value="F:sequence-specific DNA binding"/>
    <property type="evidence" value="ECO:0007669"/>
    <property type="project" value="InterPro"/>
</dbReference>
<dbReference type="InterPro" id="IPR025662">
    <property type="entry name" value="Sigma_54_int_dom_ATP-bd_1"/>
</dbReference>
<dbReference type="SUPFAM" id="SSF52540">
    <property type="entry name" value="P-loop containing nucleoside triphosphate hydrolases"/>
    <property type="match status" value="1"/>
</dbReference>
<evidence type="ECO:0000256" key="2">
    <source>
        <dbReference type="ARBA" id="ARBA00022840"/>
    </source>
</evidence>
<protein>
    <submittedName>
        <fullName evidence="7">PAS modulated sigma54 specific transcriptional regulator, Fis family</fullName>
    </submittedName>
</protein>
<dbReference type="GO" id="GO:0005524">
    <property type="term" value="F:ATP binding"/>
    <property type="evidence" value="ECO:0007669"/>
    <property type="project" value="UniProtKB-KW"/>
</dbReference>
<dbReference type="KEGG" id="pft:JBW_03272"/>
<evidence type="ECO:0000259" key="6">
    <source>
        <dbReference type="PROSITE" id="PS50112"/>
    </source>
</evidence>
<dbReference type="GO" id="GO:0006355">
    <property type="term" value="P:regulation of DNA-templated transcription"/>
    <property type="evidence" value="ECO:0007669"/>
    <property type="project" value="InterPro"/>
</dbReference>
<dbReference type="EMBL" id="CP010978">
    <property type="protein sequence ID" value="AJQ28613.1"/>
    <property type="molecule type" value="Genomic_DNA"/>
</dbReference>
<dbReference type="CDD" id="cd00009">
    <property type="entry name" value="AAA"/>
    <property type="match status" value="1"/>
</dbReference>
<dbReference type="FunFam" id="3.40.50.300:FF:000006">
    <property type="entry name" value="DNA-binding transcriptional regulator NtrC"/>
    <property type="match status" value="1"/>
</dbReference>
<dbReference type="Pfam" id="PF00158">
    <property type="entry name" value="Sigma54_activat"/>
    <property type="match status" value="1"/>
</dbReference>
<dbReference type="PROSITE" id="PS00676">
    <property type="entry name" value="SIGMA54_INTERACT_2"/>
    <property type="match status" value="1"/>
</dbReference>
<feature type="domain" description="Sigma-54 factor interaction" evidence="5">
    <location>
        <begin position="157"/>
        <end position="386"/>
    </location>
</feature>
<keyword evidence="3" id="KW-0805">Transcription regulation</keyword>
<dbReference type="Pfam" id="PF02954">
    <property type="entry name" value="HTH_8"/>
    <property type="match status" value="1"/>
</dbReference>
<dbReference type="SMART" id="SM00091">
    <property type="entry name" value="PAS"/>
    <property type="match status" value="1"/>
</dbReference>
<dbReference type="Proteomes" id="UP000005361">
    <property type="component" value="Chromosome"/>
</dbReference>
<dbReference type="InterPro" id="IPR027417">
    <property type="entry name" value="P-loop_NTPase"/>
</dbReference>
<dbReference type="Gene3D" id="3.30.450.20">
    <property type="entry name" value="PAS domain"/>
    <property type="match status" value="1"/>
</dbReference>
<dbReference type="SMART" id="SM00382">
    <property type="entry name" value="AAA"/>
    <property type="match status" value="1"/>
</dbReference>
<dbReference type="InterPro" id="IPR025943">
    <property type="entry name" value="Sigma_54_int_dom_ATP-bd_2"/>
</dbReference>
<gene>
    <name evidence="7" type="ORF">JBW_03272</name>
</gene>
<dbReference type="InterPro" id="IPR058031">
    <property type="entry name" value="AAA_lid_NorR"/>
</dbReference>
<dbReference type="Gene3D" id="3.40.50.300">
    <property type="entry name" value="P-loop containing nucleotide triphosphate hydrolases"/>
    <property type="match status" value="1"/>
</dbReference>
<dbReference type="SUPFAM" id="SSF46689">
    <property type="entry name" value="Homeodomain-like"/>
    <property type="match status" value="1"/>
</dbReference>
<dbReference type="Gene3D" id="1.10.8.60">
    <property type="match status" value="1"/>
</dbReference>
<dbReference type="InterPro" id="IPR003593">
    <property type="entry name" value="AAA+_ATPase"/>
</dbReference>
<dbReference type="InterPro" id="IPR009057">
    <property type="entry name" value="Homeodomain-like_sf"/>
</dbReference>
<dbReference type="Gene3D" id="1.10.10.60">
    <property type="entry name" value="Homeodomain-like"/>
    <property type="match status" value="1"/>
</dbReference>
<dbReference type="PROSITE" id="PS50045">
    <property type="entry name" value="SIGMA54_INTERACT_4"/>
    <property type="match status" value="1"/>
</dbReference>
<evidence type="ECO:0000256" key="4">
    <source>
        <dbReference type="ARBA" id="ARBA00023163"/>
    </source>
</evidence>
<dbReference type="InterPro" id="IPR002197">
    <property type="entry name" value="HTH_Fis"/>
</dbReference>
<dbReference type="InterPro" id="IPR013767">
    <property type="entry name" value="PAS_fold"/>
</dbReference>
<evidence type="ECO:0000313" key="7">
    <source>
        <dbReference type="EMBL" id="AJQ28613.1"/>
    </source>
</evidence>
<dbReference type="PANTHER" id="PTHR32071">
    <property type="entry name" value="TRANSCRIPTIONAL REGULATORY PROTEIN"/>
    <property type="match status" value="1"/>
</dbReference>
<reference evidence="8" key="2">
    <citation type="submission" date="2015-02" db="EMBL/GenBank/DDBJ databases">
        <title>Complete Genome Sequence of Pelosinus fermentans JBW45.</title>
        <authorList>
            <person name="De Leon K.B."/>
            <person name="Utturkar S.M."/>
            <person name="Camilleri L.B."/>
            <person name="Arkin A.P."/>
            <person name="Fields M.W."/>
            <person name="Brown S.D."/>
            <person name="Wall J.D."/>
        </authorList>
    </citation>
    <scope>NUCLEOTIDE SEQUENCE [LARGE SCALE GENOMIC DNA]</scope>
    <source>
        <strain evidence="8">JBW45</strain>
    </source>
</reference>
<dbReference type="InterPro" id="IPR000014">
    <property type="entry name" value="PAS"/>
</dbReference>
<organism evidence="7 8">
    <name type="scientific">Pelosinus fermentans JBW45</name>
    <dbReference type="NCBI Taxonomy" id="1192197"/>
    <lineage>
        <taxon>Bacteria</taxon>
        <taxon>Bacillati</taxon>
        <taxon>Bacillota</taxon>
        <taxon>Negativicutes</taxon>
        <taxon>Selenomonadales</taxon>
        <taxon>Sporomusaceae</taxon>
        <taxon>Pelosinus</taxon>
    </lineage>
</organism>
<dbReference type="PANTHER" id="PTHR32071:SF121">
    <property type="entry name" value="SIGMA L-DEPENDENT TRANSCRIPTIONAL REGULATOR YQIR-RELATED"/>
    <property type="match status" value="1"/>
</dbReference>
<dbReference type="HOGENOM" id="CLU_000445_8_1_9"/>
<keyword evidence="2" id="KW-0067">ATP-binding</keyword>
<evidence type="ECO:0000256" key="3">
    <source>
        <dbReference type="ARBA" id="ARBA00023015"/>
    </source>
</evidence>
<evidence type="ECO:0000313" key="8">
    <source>
        <dbReference type="Proteomes" id="UP000005361"/>
    </source>
</evidence>
<sequence length="475" mass="54054">MPYVSKKTEPGFHFEKRNIEKILNNLPDPIFVTDRYGNVLLSNSTTALTLDLSLDQLLKSNIKDLIRKGYYNKSYALEATEKKCKVSGLLKTKLNIEQISTSTPVLDENGNVIFVVTSGKAKQKTDKCAGNANQEVLDQRKREIEYLRSYVLETDKVVAESMSMRKLLFRAHSVAQTDSTVMLYGETGTGKEVLAKYIHRHSKRSDEAFIAVNCANLPEHLVESELFGYEKGAFTGASSEGKMGLFEAAHGGTLFLDEIAELPLALQSKLLRVLETCEVRRLGSHVDRTMDFRLIAATHKDLKKMMEAGLFRSDLYYRLEVIPICIPPLRERPEDILVLALRFLEGFNKKYEVEVEFDAAILESFQSYSWLGNVRELRNAVERKVINSLQEDSVGMLEFNLAENSCFSQYDCLSLLGSDGTLKEVTRRFEEIYINKVLRKCNGRIGDAAEKLGIYRTVLYRKLKRFQEEKDRSVN</sequence>
<evidence type="ECO:0000259" key="5">
    <source>
        <dbReference type="PROSITE" id="PS50045"/>
    </source>
</evidence>